<keyword evidence="2" id="KW-1185">Reference proteome</keyword>
<proteinExistence type="predicted"/>
<dbReference type="AlphaFoldDB" id="A0A7L6AP85"/>
<name>A0A7L6AP85_9GAMM</name>
<accession>A0A7L6AP85</accession>
<protein>
    <submittedName>
        <fullName evidence="1">Uncharacterized protein</fullName>
    </submittedName>
</protein>
<organism evidence="1 2">
    <name type="scientific">Candidatus Thiothrix singaporensis</name>
    <dbReference type="NCBI Taxonomy" id="2799669"/>
    <lineage>
        <taxon>Bacteria</taxon>
        <taxon>Pseudomonadati</taxon>
        <taxon>Pseudomonadota</taxon>
        <taxon>Gammaproteobacteria</taxon>
        <taxon>Thiotrichales</taxon>
        <taxon>Thiotrichaceae</taxon>
        <taxon>Thiothrix</taxon>
    </lineage>
</organism>
<dbReference type="EMBL" id="CP059265">
    <property type="protein sequence ID" value="QLQ30926.1"/>
    <property type="molecule type" value="Genomic_DNA"/>
</dbReference>
<reference evidence="1" key="1">
    <citation type="submission" date="2020-06" db="EMBL/GenBank/DDBJ databases">
        <title>Analysis procedures for assessing recovery of high quality, complete, closed genomes from Nanopore long read metagenome sequencing.</title>
        <authorList>
            <person name="Bessarab I."/>
            <person name="Arumugam K."/>
            <person name="Haryono M."/>
            <person name="Liu X."/>
            <person name="Roy S."/>
            <person name="Zuniga-Montanez R.E."/>
            <person name="Qiu G."/>
            <person name="Drautz-Moses D.I."/>
            <person name="Law Y.Y."/>
            <person name="Wuertz S."/>
            <person name="Lauro F.M."/>
            <person name="Huson D.H."/>
            <person name="Williams R.B."/>
        </authorList>
    </citation>
    <scope>NUCLEOTIDE SEQUENCE [LARGE SCALE GENOMIC DNA]</scope>
    <source>
        <strain evidence="1">SSD2</strain>
    </source>
</reference>
<dbReference type="Proteomes" id="UP000510621">
    <property type="component" value="Chromosome"/>
</dbReference>
<evidence type="ECO:0000313" key="2">
    <source>
        <dbReference type="Proteomes" id="UP000510621"/>
    </source>
</evidence>
<sequence length="100" mass="11547">MIELTLYEHFILNCLVRNRAHFFYDSIDYKNAPDINTLQDLYLEHFQSLLGQPVKVAKADSADVIENRSNTIIDKLLGNDANSYKTSKHRKANFQVIDVC</sequence>
<evidence type="ECO:0000313" key="1">
    <source>
        <dbReference type="EMBL" id="QLQ30926.1"/>
    </source>
</evidence>
<dbReference type="KEGG" id="this:HZT40_04125"/>
<gene>
    <name evidence="1" type="ORF">HZT40_04125</name>
</gene>